<dbReference type="AlphaFoldDB" id="A0A1R1EU90"/>
<dbReference type="Pfam" id="PF07454">
    <property type="entry name" value="SpoIIP"/>
    <property type="match status" value="1"/>
</dbReference>
<reference evidence="2 3" key="1">
    <citation type="submission" date="2016-11" db="EMBL/GenBank/DDBJ databases">
        <title>Paenibacillus species isolates.</title>
        <authorList>
            <person name="Beno S.M."/>
        </authorList>
    </citation>
    <scope>NUCLEOTIDE SEQUENCE [LARGE SCALE GENOMIC DNA]</scope>
    <source>
        <strain evidence="2 3">FSL R5-0378</strain>
    </source>
</reference>
<dbReference type="EMBL" id="MRTP01000002">
    <property type="protein sequence ID" value="OMF55377.1"/>
    <property type="molecule type" value="Genomic_DNA"/>
</dbReference>
<keyword evidence="3" id="KW-1185">Reference proteome</keyword>
<comment type="caution">
    <text evidence="2">The sequence shown here is derived from an EMBL/GenBank/DDBJ whole genome shotgun (WGS) entry which is preliminary data.</text>
</comment>
<name>A0A1R1EU90_9BACL</name>
<dbReference type="Gene3D" id="3.40.630.40">
    <property type="entry name" value="Zn-dependent exopeptidases"/>
    <property type="match status" value="1"/>
</dbReference>
<sequence>MKRNGFQLWNIGKWRARLLYFLSMGRTFVLLVVGSLLFFLLLGLGGMAEQKINDSPVSSMKGFAGSVSSNFFIDMLGMELPHLNKEKGNSTFSGENMTTFVFQMLTSVNPKDPKSLLAREMPGMGANDPVLLRHSAGNDNVVPPEDYNPPAETAGQTDTAGQSDNASADPQKNGAGQAGTDPGKITDSGKGTDKQQDAPSGQVPDAGGKKGAGEGTPSKDNGGTGQSSAVNSKNKSILIYHSHPREAYNPLLGKTSDNPSSTSPSQNVMLVGSYVAKKLEQLGIGTAHSEQDYMTTVADYNYNFSYKYSRETVKAAMSQNSGMKYLIDIHRDSQGHSRTTKDINGKSYAQVFFIIGHGNKNWRKNEAFANSIHERLEKAYPGLSRGIWGKDSSMGNGEYNQSLSENSILIEVGGIDSTDAELKRTSEVLAQTIADVYYADQKAEKASTDQTAPAKKDNKS</sequence>
<dbReference type="NCBIfam" id="TIGR02867">
    <property type="entry name" value="spore_II_P"/>
    <property type="match status" value="1"/>
</dbReference>
<proteinExistence type="predicted"/>
<dbReference type="STRING" id="297318.BK138_11825"/>
<gene>
    <name evidence="2" type="ORF">BK138_11825</name>
</gene>
<evidence type="ECO:0000313" key="2">
    <source>
        <dbReference type="EMBL" id="OMF55377.1"/>
    </source>
</evidence>
<evidence type="ECO:0000313" key="3">
    <source>
        <dbReference type="Proteomes" id="UP000187172"/>
    </source>
</evidence>
<evidence type="ECO:0000256" key="1">
    <source>
        <dbReference type="SAM" id="MobiDB-lite"/>
    </source>
</evidence>
<organism evidence="2 3">
    <name type="scientific">Paenibacillus rhizosphaerae</name>
    <dbReference type="NCBI Taxonomy" id="297318"/>
    <lineage>
        <taxon>Bacteria</taxon>
        <taxon>Bacillati</taxon>
        <taxon>Bacillota</taxon>
        <taxon>Bacilli</taxon>
        <taxon>Bacillales</taxon>
        <taxon>Paenibacillaceae</taxon>
        <taxon>Paenibacillus</taxon>
    </lineage>
</organism>
<feature type="region of interest" description="Disordered" evidence="1">
    <location>
        <begin position="113"/>
        <end position="230"/>
    </location>
</feature>
<dbReference type="Proteomes" id="UP000187172">
    <property type="component" value="Unassembled WGS sequence"/>
</dbReference>
<dbReference type="InterPro" id="IPR010897">
    <property type="entry name" value="Spore_II_P"/>
</dbReference>
<protein>
    <submittedName>
        <fullName evidence="2">Stage II sporulation protein P</fullName>
    </submittedName>
</protein>
<dbReference type="SUPFAM" id="SSF53187">
    <property type="entry name" value="Zn-dependent exopeptidases"/>
    <property type="match status" value="1"/>
</dbReference>
<dbReference type="RefSeq" id="WP_076169772.1">
    <property type="nucleotide sequence ID" value="NZ_MRTP01000002.1"/>
</dbReference>
<feature type="compositionally biased region" description="Polar residues" evidence="1">
    <location>
        <begin position="218"/>
        <end position="230"/>
    </location>
</feature>
<accession>A0A1R1EU90</accession>
<feature type="compositionally biased region" description="Polar residues" evidence="1">
    <location>
        <begin position="154"/>
        <end position="170"/>
    </location>
</feature>